<dbReference type="InterPro" id="IPR012373">
    <property type="entry name" value="Ferrdict_sens_TM"/>
</dbReference>
<dbReference type="Proteomes" id="UP000261284">
    <property type="component" value="Unassembled WGS sequence"/>
</dbReference>
<feature type="transmembrane region" description="Helical" evidence="1">
    <location>
        <begin position="94"/>
        <end position="113"/>
    </location>
</feature>
<sequence>MESSDIIDELLVKYLLGEASAAERQQVAQWLALSDNNQRYFQQFELIWQQSKQLAATSEVDEEAAWQRFKQRRSKPAQEQPAPVKNMRQWLRPLMAAAVLLLISTGVWLWHAYNSNRLLNLYAQDAVVTDTLPDGSIVTLNKQSSIHYMAHFTGGERAITLSGEAFFNVAPRADKPFIIYASDAVIKVLGTSFNVRTKARETEVIVETGSVQVSKHQYAVQLQPNEKALVSDEDVKPLKQVNSDELYNYYRTKTFVCNKTPLYKLVDKLNEAYNAHIEIAGSNLRNLQLTTTFHNQSLNEILEIIRQTFQPAASLSIVKEGDKIIIR</sequence>
<dbReference type="RefSeq" id="WP_116848136.1">
    <property type="nucleotide sequence ID" value="NZ_QTJU01000005.1"/>
</dbReference>
<dbReference type="PIRSF" id="PIRSF018266">
    <property type="entry name" value="FecR"/>
    <property type="match status" value="1"/>
</dbReference>
<evidence type="ECO:0000313" key="4">
    <source>
        <dbReference type="EMBL" id="RFM27378.1"/>
    </source>
</evidence>
<dbReference type="Pfam" id="PF16344">
    <property type="entry name" value="FecR_C"/>
    <property type="match status" value="1"/>
</dbReference>
<feature type="domain" description="FecR protein" evidence="2">
    <location>
        <begin position="131"/>
        <end position="212"/>
    </location>
</feature>
<evidence type="ECO:0000259" key="3">
    <source>
        <dbReference type="Pfam" id="PF16344"/>
    </source>
</evidence>
<dbReference type="PANTHER" id="PTHR30273:SF2">
    <property type="entry name" value="PROTEIN FECR"/>
    <property type="match status" value="1"/>
</dbReference>
<dbReference type="AlphaFoldDB" id="A0A3E1NHX7"/>
<keyword evidence="1" id="KW-0472">Membrane</keyword>
<evidence type="ECO:0000313" key="5">
    <source>
        <dbReference type="Proteomes" id="UP000261284"/>
    </source>
</evidence>
<gene>
    <name evidence="4" type="ORF">DXN05_15275</name>
</gene>
<dbReference type="Gene3D" id="2.60.120.1440">
    <property type="match status" value="1"/>
</dbReference>
<keyword evidence="1" id="KW-0812">Transmembrane</keyword>
<protein>
    <submittedName>
        <fullName evidence="4">DUF4974 domain-containing protein</fullName>
    </submittedName>
</protein>
<keyword evidence="1" id="KW-1133">Transmembrane helix</keyword>
<evidence type="ECO:0000256" key="1">
    <source>
        <dbReference type="SAM" id="Phobius"/>
    </source>
</evidence>
<dbReference type="Gene3D" id="3.55.50.30">
    <property type="match status" value="1"/>
</dbReference>
<evidence type="ECO:0000259" key="2">
    <source>
        <dbReference type="Pfam" id="PF04773"/>
    </source>
</evidence>
<proteinExistence type="predicted"/>
<accession>A0A3E1NHX7</accession>
<dbReference type="EMBL" id="QTJU01000005">
    <property type="protein sequence ID" value="RFM27378.1"/>
    <property type="molecule type" value="Genomic_DNA"/>
</dbReference>
<comment type="caution">
    <text evidence="4">The sequence shown here is derived from an EMBL/GenBank/DDBJ whole genome shotgun (WGS) entry which is preliminary data.</text>
</comment>
<dbReference type="InterPro" id="IPR006860">
    <property type="entry name" value="FecR"/>
</dbReference>
<keyword evidence="5" id="KW-1185">Reference proteome</keyword>
<dbReference type="OrthoDB" id="1452822at2"/>
<dbReference type="GO" id="GO:0016989">
    <property type="term" value="F:sigma factor antagonist activity"/>
    <property type="evidence" value="ECO:0007669"/>
    <property type="project" value="TreeGrafter"/>
</dbReference>
<reference evidence="4 5" key="1">
    <citation type="submission" date="2018-08" db="EMBL/GenBank/DDBJ databases">
        <title>Chitinophagaceae sp. K23C18032701, a novel bacterium isolated from forest soil.</title>
        <authorList>
            <person name="Wang C."/>
        </authorList>
    </citation>
    <scope>NUCLEOTIDE SEQUENCE [LARGE SCALE GENOMIC DNA]</scope>
    <source>
        <strain evidence="4 5">K23C18032701</strain>
    </source>
</reference>
<feature type="domain" description="Protein FecR C-terminal" evidence="3">
    <location>
        <begin position="255"/>
        <end position="310"/>
    </location>
</feature>
<organism evidence="4 5">
    <name type="scientific">Deminuibacter soli</name>
    <dbReference type="NCBI Taxonomy" id="2291815"/>
    <lineage>
        <taxon>Bacteria</taxon>
        <taxon>Pseudomonadati</taxon>
        <taxon>Bacteroidota</taxon>
        <taxon>Chitinophagia</taxon>
        <taxon>Chitinophagales</taxon>
        <taxon>Chitinophagaceae</taxon>
        <taxon>Deminuibacter</taxon>
    </lineage>
</organism>
<name>A0A3E1NHX7_9BACT</name>
<dbReference type="PANTHER" id="PTHR30273">
    <property type="entry name" value="PERIPLASMIC SIGNAL SENSOR AND SIGMA FACTOR ACTIVATOR FECR-RELATED"/>
    <property type="match status" value="1"/>
</dbReference>
<dbReference type="InterPro" id="IPR032508">
    <property type="entry name" value="FecR_C"/>
</dbReference>
<dbReference type="Pfam" id="PF04773">
    <property type="entry name" value="FecR"/>
    <property type="match status" value="1"/>
</dbReference>